<comment type="caution">
    <text evidence="2">The sequence shown here is derived from an EMBL/GenBank/DDBJ whole genome shotgun (WGS) entry which is preliminary data.</text>
</comment>
<keyword evidence="3" id="KW-1185">Reference proteome</keyword>
<keyword evidence="2" id="KW-0560">Oxidoreductase</keyword>
<evidence type="ECO:0000313" key="3">
    <source>
        <dbReference type="Proteomes" id="UP001589854"/>
    </source>
</evidence>
<accession>A0ABV6GIX3</accession>
<dbReference type="InterPro" id="IPR011008">
    <property type="entry name" value="Dimeric_a/b-barrel"/>
</dbReference>
<proteinExistence type="predicted"/>
<dbReference type="SUPFAM" id="SSF54909">
    <property type="entry name" value="Dimeric alpha+beta barrel"/>
    <property type="match status" value="1"/>
</dbReference>
<evidence type="ECO:0000259" key="1">
    <source>
        <dbReference type="PROSITE" id="PS51725"/>
    </source>
</evidence>
<dbReference type="PROSITE" id="PS51725">
    <property type="entry name" value="ABM"/>
    <property type="match status" value="1"/>
</dbReference>
<name>A0ABV6GIX3_9BACI</name>
<dbReference type="Proteomes" id="UP001589854">
    <property type="component" value="Unassembled WGS sequence"/>
</dbReference>
<sequence>MSKFSLFGKLIAKEGERDTLVDILLEAAASMENIIDCELYIVNVSDEDSNAVFVYEVWKNESAHQASLLLEVTQTLIQRAKPLLIGMERINTLVPRGGKGISTPL</sequence>
<gene>
    <name evidence="2" type="ORF">ACFFIX_15555</name>
</gene>
<protein>
    <submittedName>
        <fullName evidence="2">Quinol monooxygenase</fullName>
        <ecNumber evidence="2">1.-.-.-</ecNumber>
    </submittedName>
</protein>
<feature type="domain" description="ABM" evidence="1">
    <location>
        <begin position="4"/>
        <end position="93"/>
    </location>
</feature>
<dbReference type="Gene3D" id="3.30.70.100">
    <property type="match status" value="1"/>
</dbReference>
<organism evidence="2 3">
    <name type="scientific">Metabacillus herbersteinensis</name>
    <dbReference type="NCBI Taxonomy" id="283816"/>
    <lineage>
        <taxon>Bacteria</taxon>
        <taxon>Bacillati</taxon>
        <taxon>Bacillota</taxon>
        <taxon>Bacilli</taxon>
        <taxon>Bacillales</taxon>
        <taxon>Bacillaceae</taxon>
        <taxon>Metabacillus</taxon>
    </lineage>
</organism>
<dbReference type="Pfam" id="PF03992">
    <property type="entry name" value="ABM"/>
    <property type="match status" value="1"/>
</dbReference>
<dbReference type="GO" id="GO:0004497">
    <property type="term" value="F:monooxygenase activity"/>
    <property type="evidence" value="ECO:0007669"/>
    <property type="project" value="UniProtKB-KW"/>
</dbReference>
<dbReference type="EC" id="1.-.-.-" evidence="2"/>
<keyword evidence="2" id="KW-0503">Monooxygenase</keyword>
<dbReference type="EMBL" id="JBHLVO010000013">
    <property type="protein sequence ID" value="MFC0272847.1"/>
    <property type="molecule type" value="Genomic_DNA"/>
</dbReference>
<reference evidence="2 3" key="1">
    <citation type="submission" date="2024-09" db="EMBL/GenBank/DDBJ databases">
        <authorList>
            <person name="Sun Q."/>
            <person name="Mori K."/>
        </authorList>
    </citation>
    <scope>NUCLEOTIDE SEQUENCE [LARGE SCALE GENOMIC DNA]</scope>
    <source>
        <strain evidence="2 3">CCM 7228</strain>
    </source>
</reference>
<dbReference type="InterPro" id="IPR007138">
    <property type="entry name" value="ABM_dom"/>
</dbReference>
<dbReference type="RefSeq" id="WP_378935570.1">
    <property type="nucleotide sequence ID" value="NZ_JBHLVO010000013.1"/>
</dbReference>
<evidence type="ECO:0000313" key="2">
    <source>
        <dbReference type="EMBL" id="MFC0272847.1"/>
    </source>
</evidence>